<dbReference type="AlphaFoldDB" id="A0AA39CZR9"/>
<dbReference type="Proteomes" id="UP001172681">
    <property type="component" value="Unassembled WGS sequence"/>
</dbReference>
<protein>
    <submittedName>
        <fullName evidence="1">Uncharacterized protein</fullName>
    </submittedName>
</protein>
<evidence type="ECO:0000313" key="2">
    <source>
        <dbReference type="Proteomes" id="UP001172681"/>
    </source>
</evidence>
<name>A0AA39CZR9_9EURO</name>
<reference evidence="1" key="1">
    <citation type="submission" date="2022-10" db="EMBL/GenBank/DDBJ databases">
        <title>Culturing micro-colonial fungi from biological soil crusts in the Mojave desert and describing Neophaeococcomyces mojavensis, and introducing the new genera and species Taxawa tesnikishii.</title>
        <authorList>
            <person name="Kurbessoian T."/>
            <person name="Stajich J.E."/>
        </authorList>
    </citation>
    <scope>NUCLEOTIDE SEQUENCE</scope>
    <source>
        <strain evidence="1">TK_35</strain>
    </source>
</reference>
<sequence length="331" mass="37639">MAHTTDELAVADALLLLSQGPPDFDFGENEETDEETEMRDAARILVSMKDDDPIPTAPTAAASTAPVTWFSVLLQHRPLSTFVQLALTTSTLDEKAELKVQAVLGVMTSRRCVQEAMWYLDANKWDVQDAIKQYQADELQRSAAPCATYGQLNRQAKTVTAENFTSDMLTFTIPGPARSGRKRVVRFPGWETFDDGDTGQLRALNQWRNDASRIYEGPPAVAAHLKRTRYSEHEDRLIRNMFGQKIDHFRSGGRPNHNKMIAFYHQTFQGRYLPGEVKPCQDRQGNFVSSHLQRKFKRKPTDEGGRPLGNYETAVMIQEVRREEQRDYEAR</sequence>
<comment type="caution">
    <text evidence="1">The sequence shown here is derived from an EMBL/GenBank/DDBJ whole genome shotgun (WGS) entry which is preliminary data.</text>
</comment>
<proteinExistence type="predicted"/>
<keyword evidence="2" id="KW-1185">Reference proteome</keyword>
<dbReference type="EMBL" id="JAPDRN010000022">
    <property type="protein sequence ID" value="KAJ9638157.1"/>
    <property type="molecule type" value="Genomic_DNA"/>
</dbReference>
<organism evidence="1 2">
    <name type="scientific">Knufia peltigerae</name>
    <dbReference type="NCBI Taxonomy" id="1002370"/>
    <lineage>
        <taxon>Eukaryota</taxon>
        <taxon>Fungi</taxon>
        <taxon>Dikarya</taxon>
        <taxon>Ascomycota</taxon>
        <taxon>Pezizomycotina</taxon>
        <taxon>Eurotiomycetes</taxon>
        <taxon>Chaetothyriomycetidae</taxon>
        <taxon>Chaetothyriales</taxon>
        <taxon>Trichomeriaceae</taxon>
        <taxon>Knufia</taxon>
    </lineage>
</organism>
<gene>
    <name evidence="1" type="ORF">H2204_004468</name>
</gene>
<accession>A0AA39CZR9</accession>
<evidence type="ECO:0000313" key="1">
    <source>
        <dbReference type="EMBL" id="KAJ9638157.1"/>
    </source>
</evidence>